<evidence type="ECO:0000256" key="4">
    <source>
        <dbReference type="ARBA" id="ARBA00022692"/>
    </source>
</evidence>
<dbReference type="InterPro" id="IPR032816">
    <property type="entry name" value="VTT_dom"/>
</dbReference>
<keyword evidence="4 7" id="KW-0812">Transmembrane</keyword>
<keyword evidence="10" id="KW-1185">Reference proteome</keyword>
<dbReference type="InterPro" id="IPR032818">
    <property type="entry name" value="DedA-like"/>
</dbReference>
<dbReference type="Pfam" id="PF09335">
    <property type="entry name" value="VTT_dom"/>
    <property type="match status" value="1"/>
</dbReference>
<keyword evidence="3 7" id="KW-1003">Cell membrane</keyword>
<evidence type="ECO:0000313" key="10">
    <source>
        <dbReference type="Proteomes" id="UP001607069"/>
    </source>
</evidence>
<dbReference type="Proteomes" id="UP001607069">
    <property type="component" value="Unassembled WGS sequence"/>
</dbReference>
<keyword evidence="5 7" id="KW-1133">Transmembrane helix</keyword>
<evidence type="ECO:0000256" key="7">
    <source>
        <dbReference type="RuleBase" id="RU367016"/>
    </source>
</evidence>
<accession>A0ABW7HZF2</accession>
<evidence type="ECO:0000256" key="2">
    <source>
        <dbReference type="ARBA" id="ARBA00010792"/>
    </source>
</evidence>
<keyword evidence="6 7" id="KW-0472">Membrane</keyword>
<sequence>MDAASLISWIDFTSGLSPRLAGAACWGYAILAATTLPPLLPNAALLVTGGMLAARGEMSLALVLASVAGSALLGDVLIHRFGWFAGSSIRRRAVARRRRGELFDWVALRVQRGGIPFIVGVRFLPSGRLLGGLAAGAAHYPARKFAVGAALAETVWATYSVGVGYFGGAVSDDPVHSIAIGLGLSVVVGGVAALVQRRAVGRAARAASAAPTPKEA</sequence>
<feature type="transmembrane region" description="Helical" evidence="7">
    <location>
        <begin position="175"/>
        <end position="195"/>
    </location>
</feature>
<reference evidence="9 10" key="1">
    <citation type="submission" date="2024-10" db="EMBL/GenBank/DDBJ databases">
        <authorList>
            <person name="Cho J.-C."/>
        </authorList>
    </citation>
    <scope>NUCLEOTIDE SEQUENCE [LARGE SCALE GENOMIC DNA]</scope>
    <source>
        <strain evidence="9 10">KCTC29696</strain>
    </source>
</reference>
<gene>
    <name evidence="9" type="ORF">ACG5V6_23055</name>
</gene>
<proteinExistence type="inferred from homology"/>
<comment type="subcellular location">
    <subcellularLocation>
        <location evidence="1 7">Cell membrane</location>
        <topology evidence="1 7">Multi-pass membrane protein</topology>
    </subcellularLocation>
</comment>
<evidence type="ECO:0000259" key="8">
    <source>
        <dbReference type="Pfam" id="PF09335"/>
    </source>
</evidence>
<dbReference type="PANTHER" id="PTHR30353">
    <property type="entry name" value="INNER MEMBRANE PROTEIN DEDA-RELATED"/>
    <property type="match status" value="1"/>
</dbReference>
<dbReference type="RefSeq" id="WP_279951578.1">
    <property type="nucleotide sequence ID" value="NZ_BAABEN010000025.1"/>
</dbReference>
<feature type="transmembrane region" description="Helical" evidence="7">
    <location>
        <begin position="60"/>
        <end position="81"/>
    </location>
</feature>
<dbReference type="EMBL" id="JBIHMK010000113">
    <property type="protein sequence ID" value="MFH0251082.1"/>
    <property type="molecule type" value="Genomic_DNA"/>
</dbReference>
<evidence type="ECO:0000256" key="1">
    <source>
        <dbReference type="ARBA" id="ARBA00004651"/>
    </source>
</evidence>
<evidence type="ECO:0000256" key="6">
    <source>
        <dbReference type="ARBA" id="ARBA00023136"/>
    </source>
</evidence>
<feature type="domain" description="VTT" evidence="8">
    <location>
        <begin position="40"/>
        <end position="165"/>
    </location>
</feature>
<protein>
    <submittedName>
        <fullName evidence="9">DedA family protein</fullName>
    </submittedName>
</protein>
<evidence type="ECO:0000313" key="9">
    <source>
        <dbReference type="EMBL" id="MFH0251082.1"/>
    </source>
</evidence>
<organism evidence="9 10">
    <name type="scientific">Streptomyces chitinivorans</name>
    <dbReference type="NCBI Taxonomy" id="1257027"/>
    <lineage>
        <taxon>Bacteria</taxon>
        <taxon>Bacillati</taxon>
        <taxon>Actinomycetota</taxon>
        <taxon>Actinomycetes</taxon>
        <taxon>Kitasatosporales</taxon>
        <taxon>Streptomycetaceae</taxon>
        <taxon>Streptomyces</taxon>
    </lineage>
</organism>
<name>A0ABW7HZF2_9ACTN</name>
<dbReference type="PANTHER" id="PTHR30353:SF0">
    <property type="entry name" value="TRANSMEMBRANE PROTEIN"/>
    <property type="match status" value="1"/>
</dbReference>
<evidence type="ECO:0000256" key="5">
    <source>
        <dbReference type="ARBA" id="ARBA00022989"/>
    </source>
</evidence>
<comment type="caution">
    <text evidence="9">The sequence shown here is derived from an EMBL/GenBank/DDBJ whole genome shotgun (WGS) entry which is preliminary data.</text>
</comment>
<comment type="caution">
    <text evidence="7">Lacks conserved residue(s) required for the propagation of feature annotation.</text>
</comment>
<evidence type="ECO:0000256" key="3">
    <source>
        <dbReference type="ARBA" id="ARBA00022475"/>
    </source>
</evidence>
<comment type="similarity">
    <text evidence="2 7">Belongs to the DedA family.</text>
</comment>
<feature type="transmembrane region" description="Helical" evidence="7">
    <location>
        <begin position="20"/>
        <end position="40"/>
    </location>
</feature>